<dbReference type="OrthoDB" id="449052at2759"/>
<organism evidence="5 6">
    <name type="scientific">Cavenderia fasciculata</name>
    <name type="common">Slime mold</name>
    <name type="synonym">Dictyostelium fasciculatum</name>
    <dbReference type="NCBI Taxonomy" id="261658"/>
    <lineage>
        <taxon>Eukaryota</taxon>
        <taxon>Amoebozoa</taxon>
        <taxon>Evosea</taxon>
        <taxon>Eumycetozoa</taxon>
        <taxon>Dictyostelia</taxon>
        <taxon>Acytosteliales</taxon>
        <taxon>Cavenderiaceae</taxon>
        <taxon>Cavenderia</taxon>
    </lineage>
</organism>
<evidence type="ECO:0000259" key="4">
    <source>
        <dbReference type="PROSITE" id="PS51371"/>
    </source>
</evidence>
<feature type="domain" description="CBS" evidence="4">
    <location>
        <begin position="257"/>
        <end position="315"/>
    </location>
</feature>
<dbReference type="OMA" id="GHYIGMF"/>
<dbReference type="InterPro" id="IPR050511">
    <property type="entry name" value="AMPK_gamma/SDS23_families"/>
</dbReference>
<dbReference type="STRING" id="1054147.F4Q395"/>
<gene>
    <name evidence="5" type="ORF">DFA_08601</name>
</gene>
<dbReference type="PANTHER" id="PTHR13780">
    <property type="entry name" value="AMP-ACTIVATED PROTEIN KINASE, GAMMA REGULATORY SUBUNIT"/>
    <property type="match status" value="1"/>
</dbReference>
<dbReference type="Pfam" id="PF00571">
    <property type="entry name" value="CBS"/>
    <property type="match status" value="3"/>
</dbReference>
<dbReference type="GeneID" id="14869824"/>
<keyword evidence="1" id="KW-0677">Repeat</keyword>
<dbReference type="AlphaFoldDB" id="F4Q395"/>
<evidence type="ECO:0000256" key="1">
    <source>
        <dbReference type="ARBA" id="ARBA00022737"/>
    </source>
</evidence>
<dbReference type="RefSeq" id="XP_004356089.1">
    <property type="nucleotide sequence ID" value="XM_004356036.1"/>
</dbReference>
<dbReference type="InterPro" id="IPR046342">
    <property type="entry name" value="CBS_dom_sf"/>
</dbReference>
<accession>F4Q395</accession>
<dbReference type="PANTHER" id="PTHR13780:SF36">
    <property type="entry name" value="CBS DOMAIN-CONTAINING PROTEIN"/>
    <property type="match status" value="1"/>
</dbReference>
<dbReference type="Gene3D" id="3.10.580.10">
    <property type="entry name" value="CBS-domain"/>
    <property type="match status" value="2"/>
</dbReference>
<dbReference type="PROSITE" id="PS51371">
    <property type="entry name" value="CBS"/>
    <property type="match status" value="3"/>
</dbReference>
<evidence type="ECO:0000313" key="6">
    <source>
        <dbReference type="Proteomes" id="UP000007797"/>
    </source>
</evidence>
<dbReference type="SMART" id="SM00116">
    <property type="entry name" value="CBS"/>
    <property type="match status" value="4"/>
</dbReference>
<evidence type="ECO:0000256" key="3">
    <source>
        <dbReference type="PROSITE-ProRule" id="PRU00703"/>
    </source>
</evidence>
<dbReference type="Proteomes" id="UP000007797">
    <property type="component" value="Unassembled WGS sequence"/>
</dbReference>
<keyword evidence="2 3" id="KW-0129">CBS domain</keyword>
<proteinExistence type="predicted"/>
<feature type="domain" description="CBS" evidence="4">
    <location>
        <begin position="105"/>
        <end position="164"/>
    </location>
</feature>
<dbReference type="CDD" id="cd02205">
    <property type="entry name" value="CBS_pair_SF"/>
    <property type="match status" value="1"/>
</dbReference>
<dbReference type="InterPro" id="IPR000644">
    <property type="entry name" value="CBS_dom"/>
</dbReference>
<feature type="domain" description="CBS" evidence="4">
    <location>
        <begin position="175"/>
        <end position="236"/>
    </location>
</feature>
<reference evidence="6" key="1">
    <citation type="journal article" date="2011" name="Genome Res.">
        <title>Phylogeny-wide analysis of social amoeba genomes highlights ancient origins for complex intercellular communication.</title>
        <authorList>
            <person name="Heidel A.J."/>
            <person name="Lawal H.M."/>
            <person name="Felder M."/>
            <person name="Schilde C."/>
            <person name="Helps N.R."/>
            <person name="Tunggal B."/>
            <person name="Rivero F."/>
            <person name="John U."/>
            <person name="Schleicher M."/>
            <person name="Eichinger L."/>
            <person name="Platzer M."/>
            <person name="Noegel A.A."/>
            <person name="Schaap P."/>
            <person name="Gloeckner G."/>
        </authorList>
    </citation>
    <scope>NUCLEOTIDE SEQUENCE [LARGE SCALE GENOMIC DNA]</scope>
    <source>
        <strain evidence="6">SH3</strain>
    </source>
</reference>
<name>F4Q395_CACFS</name>
<dbReference type="KEGG" id="dfa:DFA_08601"/>
<dbReference type="EMBL" id="GL883021">
    <property type="protein sequence ID" value="EGG17605.1"/>
    <property type="molecule type" value="Genomic_DNA"/>
</dbReference>
<evidence type="ECO:0000256" key="2">
    <source>
        <dbReference type="ARBA" id="ARBA00023122"/>
    </source>
</evidence>
<sequence length="317" mass="35369">MSELAKKFQGALVDQFQSSKGKIVVVDSSLIPIQGFNLILDNKIQSAPVFDNVAGKYSGFLDIRDLVSFSLFIHDNNVQANTLLDVVNFGVKMFKHNADVTVTYLSRRNPFHSLQSGNNLLKIVEILANGQHRVPIVDKDDRLVNIISQSTVIQFIYNNIGTDLLPELNKTLAELTELGNAPVLHAKTTTSAIDVFRQMDNTRRSGVAIVDENGRLVGGTSSQDLKLFITTPSTKVLESPIMQFLNQIRQLNNEDNTQTKPLYCTLNETLKDLIVKLVESRHHRVFVVDSESSLKLIKVVSITDILKLIVNKINSQK</sequence>
<keyword evidence="6" id="KW-1185">Reference proteome</keyword>
<dbReference type="SUPFAM" id="SSF54631">
    <property type="entry name" value="CBS-domain pair"/>
    <property type="match status" value="2"/>
</dbReference>
<evidence type="ECO:0000313" key="5">
    <source>
        <dbReference type="EMBL" id="EGG17605.1"/>
    </source>
</evidence>
<protein>
    <recommendedName>
        <fullName evidence="4">CBS domain-containing protein</fullName>
    </recommendedName>
</protein>